<dbReference type="Proteomes" id="UP000228945">
    <property type="component" value="Chromosome"/>
</dbReference>
<evidence type="ECO:0000256" key="3">
    <source>
        <dbReference type="ARBA" id="ARBA00022519"/>
    </source>
</evidence>
<evidence type="ECO:0000256" key="1">
    <source>
        <dbReference type="ARBA" id="ARBA00004533"/>
    </source>
</evidence>
<keyword evidence="2" id="KW-1003">Cell membrane</keyword>
<dbReference type="PANTHER" id="PTHR30606:SF9">
    <property type="entry name" value="LIPID A BIOSYNTHESIS LAUROYLTRANSFERASE"/>
    <property type="match status" value="1"/>
</dbReference>
<dbReference type="GO" id="GO:0016746">
    <property type="term" value="F:acyltransferase activity"/>
    <property type="evidence" value="ECO:0007669"/>
    <property type="project" value="UniProtKB-KW"/>
</dbReference>
<dbReference type="InterPro" id="IPR004960">
    <property type="entry name" value="LipA_acyltrans"/>
</dbReference>
<keyword evidence="3" id="KW-0997">Cell inner membrane</keyword>
<keyword evidence="5" id="KW-0472">Membrane</keyword>
<sequence>MAHTPSSPSAWQDLVWRLEAVAYDVFTFLFRLLPVDAASWLGGKLFRLIGPATKTHRVAAANLKLAFPEKDEAWHRRILGEQWESNGRTVAEFPNMDRLLPSTGRVEIVGGERLAEIAAGGRPVVFVSGHFSNWEIMPSAIVNAGVPCEITYRAANNPYVDKRIRDSRFRYGVRLFAPKGGDGAREMLEAMGRGVSVALMNDQKFNQGGVAAPFFGRPVMTAPGPTRLALRFDAVLQPMTVERTKGARFRAVVHEPIVLAQTGDRTADIAEGVRRITALIEQQVRRRPGEWFWVHRRWPNEAYDELAAGEA</sequence>
<evidence type="ECO:0000256" key="5">
    <source>
        <dbReference type="ARBA" id="ARBA00023136"/>
    </source>
</evidence>
<name>A0A2D2B121_9CAUL</name>
<dbReference type="EMBL" id="CP024201">
    <property type="protein sequence ID" value="ATQ43943.1"/>
    <property type="molecule type" value="Genomic_DNA"/>
</dbReference>
<dbReference type="RefSeq" id="WP_099623191.1">
    <property type="nucleotide sequence ID" value="NZ_CP024201.1"/>
</dbReference>
<dbReference type="GO" id="GO:0005886">
    <property type="term" value="C:plasma membrane"/>
    <property type="evidence" value="ECO:0007669"/>
    <property type="project" value="UniProtKB-SubCell"/>
</dbReference>
<keyword evidence="6 7" id="KW-0012">Acyltransferase</keyword>
<dbReference type="KEGG" id="cmb:CSW64_16860"/>
<dbReference type="Pfam" id="PF03279">
    <property type="entry name" value="Lip_A_acyltrans"/>
    <property type="match status" value="1"/>
</dbReference>
<gene>
    <name evidence="7" type="ORF">CSW64_16860</name>
</gene>
<organism evidence="7 8">
    <name type="scientific">Caulobacter mirabilis</name>
    <dbReference type="NCBI Taxonomy" id="69666"/>
    <lineage>
        <taxon>Bacteria</taxon>
        <taxon>Pseudomonadati</taxon>
        <taxon>Pseudomonadota</taxon>
        <taxon>Alphaproteobacteria</taxon>
        <taxon>Caulobacterales</taxon>
        <taxon>Caulobacteraceae</taxon>
        <taxon>Caulobacter</taxon>
    </lineage>
</organism>
<evidence type="ECO:0000256" key="4">
    <source>
        <dbReference type="ARBA" id="ARBA00022679"/>
    </source>
</evidence>
<dbReference type="OrthoDB" id="9801955at2"/>
<keyword evidence="4 7" id="KW-0808">Transferase</keyword>
<dbReference type="GO" id="GO:0009247">
    <property type="term" value="P:glycolipid biosynthetic process"/>
    <property type="evidence" value="ECO:0007669"/>
    <property type="project" value="UniProtKB-ARBA"/>
</dbReference>
<evidence type="ECO:0000313" key="8">
    <source>
        <dbReference type="Proteomes" id="UP000228945"/>
    </source>
</evidence>
<dbReference type="AlphaFoldDB" id="A0A2D2B121"/>
<keyword evidence="8" id="KW-1185">Reference proteome</keyword>
<proteinExistence type="predicted"/>
<reference evidence="7 8" key="1">
    <citation type="submission" date="2017-10" db="EMBL/GenBank/DDBJ databases">
        <title>Genome sequence of Caulobacter mirabilis FWC38.</title>
        <authorList>
            <person name="Fiebig A."/>
            <person name="Crosson S."/>
        </authorList>
    </citation>
    <scope>NUCLEOTIDE SEQUENCE [LARGE SCALE GENOMIC DNA]</scope>
    <source>
        <strain evidence="7 8">FWC 38</strain>
    </source>
</reference>
<protein>
    <submittedName>
        <fullName evidence="7">Lipid A biosynthesis acyltransferase</fullName>
    </submittedName>
</protein>
<comment type="subcellular location">
    <subcellularLocation>
        <location evidence="1">Cell inner membrane</location>
    </subcellularLocation>
</comment>
<dbReference type="PANTHER" id="PTHR30606">
    <property type="entry name" value="LIPID A BIOSYNTHESIS LAUROYL ACYLTRANSFERASE"/>
    <property type="match status" value="1"/>
</dbReference>
<evidence type="ECO:0000256" key="2">
    <source>
        <dbReference type="ARBA" id="ARBA00022475"/>
    </source>
</evidence>
<evidence type="ECO:0000256" key="6">
    <source>
        <dbReference type="ARBA" id="ARBA00023315"/>
    </source>
</evidence>
<dbReference type="CDD" id="cd07984">
    <property type="entry name" value="LPLAT_LABLAT-like"/>
    <property type="match status" value="1"/>
</dbReference>
<accession>A0A2D2B121</accession>
<evidence type="ECO:0000313" key="7">
    <source>
        <dbReference type="EMBL" id="ATQ43943.1"/>
    </source>
</evidence>